<dbReference type="EMBL" id="MT143865">
    <property type="protein sequence ID" value="QJB03913.1"/>
    <property type="molecule type" value="Genomic_DNA"/>
</dbReference>
<proteinExistence type="predicted"/>
<evidence type="ECO:0000313" key="2">
    <source>
        <dbReference type="EMBL" id="QJB03913.1"/>
    </source>
</evidence>
<gene>
    <name evidence="1" type="ORF">MM171A00660_0032</name>
    <name evidence="2" type="ORF">MM171B00538_0027</name>
</gene>
<protein>
    <submittedName>
        <fullName evidence="2">Uncharacterized protein</fullName>
    </submittedName>
</protein>
<reference evidence="2" key="1">
    <citation type="submission" date="2020-03" db="EMBL/GenBank/DDBJ databases">
        <title>The deep terrestrial virosphere.</title>
        <authorList>
            <person name="Holmfeldt K."/>
            <person name="Nilsson E."/>
            <person name="Simone D."/>
            <person name="Lopez-Fernandez M."/>
            <person name="Wu X."/>
            <person name="de Brujin I."/>
            <person name="Lundin D."/>
            <person name="Andersson A."/>
            <person name="Bertilsson S."/>
            <person name="Dopson M."/>
        </authorList>
    </citation>
    <scope>NUCLEOTIDE SEQUENCE</scope>
    <source>
        <strain evidence="1">MM171A00660</strain>
        <strain evidence="2">MM171B00538</strain>
    </source>
</reference>
<accession>A0A6M3ME63</accession>
<evidence type="ECO:0000313" key="1">
    <source>
        <dbReference type="EMBL" id="QJB00207.1"/>
    </source>
</evidence>
<organism evidence="2">
    <name type="scientific">viral metagenome</name>
    <dbReference type="NCBI Taxonomy" id="1070528"/>
    <lineage>
        <taxon>unclassified sequences</taxon>
        <taxon>metagenomes</taxon>
        <taxon>organismal metagenomes</taxon>
    </lineage>
</organism>
<sequence>MSLRKNIIQVFNESKSRELTVAQITEAIEASRRDIEKEIHKMYFEGDIEPAYKVGRIQLWTLGSRPGT</sequence>
<dbReference type="AlphaFoldDB" id="A0A6M3ME63"/>
<dbReference type="EMBL" id="MT143684">
    <property type="protein sequence ID" value="QJB00207.1"/>
    <property type="molecule type" value="Genomic_DNA"/>
</dbReference>
<name>A0A6M3ME63_9ZZZZ</name>